<sequence length="97" mass="11529">MCVFQRSLWTSSRLLKRRPVKDFLSLDEWLFRKEVFKLYRNVVRAAYKTHQRNELLAYAKAEFKQNNNASELAQRKYLLNIGTKHFEDMSKSIGLGS</sequence>
<dbReference type="EMBL" id="OZ004260">
    <property type="protein sequence ID" value="CAK7921669.1"/>
    <property type="molecule type" value="Genomic_DNA"/>
</dbReference>
<organism evidence="2 3">
    <name type="scientific">[Candida] anglica</name>
    <dbReference type="NCBI Taxonomy" id="148631"/>
    <lineage>
        <taxon>Eukaryota</taxon>
        <taxon>Fungi</taxon>
        <taxon>Dikarya</taxon>
        <taxon>Ascomycota</taxon>
        <taxon>Saccharomycotina</taxon>
        <taxon>Pichiomycetes</taxon>
        <taxon>Debaryomycetaceae</taxon>
        <taxon>Kurtzmaniella</taxon>
    </lineage>
</organism>
<name>A0ABP0EL27_9ASCO</name>
<accession>A0ABP0EL27</accession>
<reference evidence="2 3" key="1">
    <citation type="submission" date="2024-01" db="EMBL/GenBank/DDBJ databases">
        <authorList>
            <consortium name="Genoscope - CEA"/>
            <person name="William W."/>
        </authorList>
    </citation>
    <scope>NUCLEOTIDE SEQUENCE [LARGE SCALE GENOMIC DNA]</scope>
    <source>
        <strain evidence="2 3">29B2s-10</strain>
    </source>
</reference>
<evidence type="ECO:0000313" key="3">
    <source>
        <dbReference type="Proteomes" id="UP001497600"/>
    </source>
</evidence>
<feature type="domain" description="Complex 1 LYR protein" evidence="1">
    <location>
        <begin position="33"/>
        <end position="86"/>
    </location>
</feature>
<keyword evidence="3" id="KW-1185">Reference proteome</keyword>
<dbReference type="Pfam" id="PF05347">
    <property type="entry name" value="Complex1_LYR"/>
    <property type="match status" value="1"/>
</dbReference>
<proteinExistence type="predicted"/>
<dbReference type="Proteomes" id="UP001497600">
    <property type="component" value="Chromosome H"/>
</dbReference>
<evidence type="ECO:0000313" key="2">
    <source>
        <dbReference type="EMBL" id="CAK7921669.1"/>
    </source>
</evidence>
<protein>
    <recommendedName>
        <fullName evidence="1">Complex 1 LYR protein domain-containing protein</fullName>
    </recommendedName>
</protein>
<dbReference type="InterPro" id="IPR008011">
    <property type="entry name" value="Complex1_LYR_dom"/>
</dbReference>
<gene>
    <name evidence="2" type="ORF">CAAN4_H16996</name>
</gene>
<evidence type="ECO:0000259" key="1">
    <source>
        <dbReference type="Pfam" id="PF05347"/>
    </source>
</evidence>